<dbReference type="PANTHER" id="PTHR45023">
    <property type="match status" value="1"/>
</dbReference>
<organism evidence="1 2">
    <name type="scientific">Puccinia sorghi</name>
    <dbReference type="NCBI Taxonomy" id="27349"/>
    <lineage>
        <taxon>Eukaryota</taxon>
        <taxon>Fungi</taxon>
        <taxon>Dikarya</taxon>
        <taxon>Basidiomycota</taxon>
        <taxon>Pucciniomycotina</taxon>
        <taxon>Pucciniomycetes</taxon>
        <taxon>Pucciniales</taxon>
        <taxon>Pucciniaceae</taxon>
        <taxon>Puccinia</taxon>
    </lineage>
</organism>
<evidence type="ECO:0008006" key="3">
    <source>
        <dbReference type="Google" id="ProtNLM"/>
    </source>
</evidence>
<proteinExistence type="predicted"/>
<dbReference type="PANTHER" id="PTHR45023:SF4">
    <property type="entry name" value="GLYCINE-RICH PROTEIN-RELATED"/>
    <property type="match status" value="1"/>
</dbReference>
<dbReference type="AlphaFoldDB" id="A0A0L6VFK4"/>
<dbReference type="VEuPathDB" id="FungiDB:VP01_1845g4"/>
<gene>
    <name evidence="1" type="ORF">VP01_1845g4</name>
</gene>
<dbReference type="EMBL" id="LAVV01006665">
    <property type="protein sequence ID" value="KNZ58865.1"/>
    <property type="molecule type" value="Genomic_DNA"/>
</dbReference>
<evidence type="ECO:0000313" key="2">
    <source>
        <dbReference type="Proteomes" id="UP000037035"/>
    </source>
</evidence>
<dbReference type="OrthoDB" id="2497879at2759"/>
<dbReference type="STRING" id="27349.A0A0L6VFK4"/>
<evidence type="ECO:0000313" key="1">
    <source>
        <dbReference type="EMBL" id="KNZ58865.1"/>
    </source>
</evidence>
<keyword evidence="2" id="KW-1185">Reference proteome</keyword>
<accession>A0A0L6VFK4</accession>
<name>A0A0L6VFK4_9BASI</name>
<sequence>MDLFIRTTIEDTPKDNNQKKKGKPPNLCVKEDQSLCMAWLNTSKDEVIGMNQTKGIFWDRIHNLYLEIMDEVIEKC</sequence>
<reference evidence="1 2" key="1">
    <citation type="submission" date="2015-08" db="EMBL/GenBank/DDBJ databases">
        <title>Next Generation Sequencing and Analysis of the Genome of Puccinia sorghi L Schw, the Causal Agent of Maize Common Rust.</title>
        <authorList>
            <person name="Rochi L."/>
            <person name="Burguener G."/>
            <person name="Darino M."/>
            <person name="Turjanski A."/>
            <person name="Kreff E."/>
            <person name="Dieguez M.J."/>
            <person name="Sacco F."/>
        </authorList>
    </citation>
    <scope>NUCLEOTIDE SEQUENCE [LARGE SCALE GENOMIC DNA]</scope>
    <source>
        <strain evidence="1 2">RO10H11247</strain>
    </source>
</reference>
<comment type="caution">
    <text evidence="1">The sequence shown here is derived from an EMBL/GenBank/DDBJ whole genome shotgun (WGS) entry which is preliminary data.</text>
</comment>
<dbReference type="Proteomes" id="UP000037035">
    <property type="component" value="Unassembled WGS sequence"/>
</dbReference>
<protein>
    <recommendedName>
        <fullName evidence="3">No apical meristem-associated C-terminal domain-containing protein</fullName>
    </recommendedName>
</protein>